<evidence type="ECO:0000313" key="11">
    <source>
        <dbReference type="EMBL" id="VWX37858.1"/>
    </source>
</evidence>
<dbReference type="GO" id="GO:0140664">
    <property type="term" value="F:ATP-dependent DNA damage sensor activity"/>
    <property type="evidence" value="ECO:0007669"/>
    <property type="project" value="InterPro"/>
</dbReference>
<dbReference type="PANTHER" id="PTHR11361">
    <property type="entry name" value="DNA MISMATCH REPAIR PROTEIN MUTS FAMILY MEMBER"/>
    <property type="match status" value="1"/>
</dbReference>
<dbReference type="NCBIfam" id="NF003810">
    <property type="entry name" value="PRK05399.1"/>
    <property type="match status" value="1"/>
</dbReference>
<dbReference type="InterPro" id="IPR036678">
    <property type="entry name" value="MutS_con_dom_sf"/>
</dbReference>
<dbReference type="FunFam" id="1.10.1420.10:FF:000007">
    <property type="entry name" value="DNA mismatch repair protein MutS"/>
    <property type="match status" value="1"/>
</dbReference>
<dbReference type="InterPro" id="IPR016151">
    <property type="entry name" value="DNA_mismatch_repair_MutS_N"/>
</dbReference>
<evidence type="ECO:0000256" key="9">
    <source>
        <dbReference type="RuleBase" id="RU003756"/>
    </source>
</evidence>
<dbReference type="InterPro" id="IPR017261">
    <property type="entry name" value="DNA_mismatch_repair_MutS/MSH"/>
</dbReference>
<dbReference type="NCBIfam" id="TIGR01070">
    <property type="entry name" value="mutS1"/>
    <property type="match status" value="1"/>
</dbReference>
<dbReference type="GO" id="GO:0030983">
    <property type="term" value="F:mismatched DNA binding"/>
    <property type="evidence" value="ECO:0007669"/>
    <property type="project" value="InterPro"/>
</dbReference>
<dbReference type="InterPro" id="IPR036187">
    <property type="entry name" value="DNA_mismatch_repair_MutS_sf"/>
</dbReference>
<dbReference type="CDD" id="cd03284">
    <property type="entry name" value="ABC_MutS1"/>
    <property type="match status" value="1"/>
</dbReference>
<dbReference type="PANTHER" id="PTHR11361:SF34">
    <property type="entry name" value="DNA MISMATCH REPAIR PROTEIN MSH1, MITOCHONDRIAL"/>
    <property type="match status" value="1"/>
</dbReference>
<evidence type="ECO:0000259" key="10">
    <source>
        <dbReference type="PROSITE" id="PS00486"/>
    </source>
</evidence>
<dbReference type="Pfam" id="PF00488">
    <property type="entry name" value="MutS_V"/>
    <property type="match status" value="1"/>
</dbReference>
<dbReference type="PROSITE" id="PS00486">
    <property type="entry name" value="DNA_MISMATCH_REPAIR_2"/>
    <property type="match status" value="1"/>
</dbReference>
<gene>
    <name evidence="7 11" type="primary">mutS</name>
    <name evidence="11" type="ORF">EXIGUO9Y_360135</name>
</gene>
<dbReference type="InterPro" id="IPR007696">
    <property type="entry name" value="DNA_mismatch_repair_MutS_core"/>
</dbReference>
<protein>
    <recommendedName>
        <fullName evidence="7 8">DNA mismatch repair protein MutS</fullName>
    </recommendedName>
</protein>
<dbReference type="HAMAP" id="MF_00096">
    <property type="entry name" value="MutS"/>
    <property type="match status" value="1"/>
</dbReference>
<name>A0A653IF18_9BACL</name>
<dbReference type="InterPro" id="IPR045076">
    <property type="entry name" value="MutS"/>
</dbReference>
<dbReference type="AlphaFoldDB" id="A0A653IF18"/>
<proteinExistence type="inferred from homology"/>
<keyword evidence="12" id="KW-1185">Reference proteome</keyword>
<comment type="similarity">
    <text evidence="1 7 9">Belongs to the DNA mismatch repair MutS family.</text>
</comment>
<dbReference type="InterPro" id="IPR007695">
    <property type="entry name" value="DNA_mismatch_repair_MutS-lik_N"/>
</dbReference>
<evidence type="ECO:0000256" key="5">
    <source>
        <dbReference type="ARBA" id="ARBA00023125"/>
    </source>
</evidence>
<dbReference type="InterPro" id="IPR027417">
    <property type="entry name" value="P-loop_NTPase"/>
</dbReference>
<dbReference type="SUPFAM" id="SSF53150">
    <property type="entry name" value="DNA repair protein MutS, domain II"/>
    <property type="match status" value="1"/>
</dbReference>
<dbReference type="Gene3D" id="3.40.50.300">
    <property type="entry name" value="P-loop containing nucleotide triphosphate hydrolases"/>
    <property type="match status" value="1"/>
</dbReference>
<evidence type="ECO:0000256" key="4">
    <source>
        <dbReference type="ARBA" id="ARBA00022840"/>
    </source>
</evidence>
<dbReference type="InterPro" id="IPR007860">
    <property type="entry name" value="DNA_mmatch_repair_MutS_con_dom"/>
</dbReference>
<dbReference type="Pfam" id="PF01624">
    <property type="entry name" value="MutS_I"/>
    <property type="match status" value="1"/>
</dbReference>
<dbReference type="Pfam" id="PF05192">
    <property type="entry name" value="MutS_III"/>
    <property type="match status" value="1"/>
</dbReference>
<reference evidence="11 12" key="1">
    <citation type="submission" date="2019-10" db="EMBL/GenBank/DDBJ databases">
        <authorList>
            <person name="Karimi E."/>
        </authorList>
    </citation>
    <scope>NUCLEOTIDE SEQUENCE [LARGE SCALE GENOMIC DNA]</scope>
    <source>
        <strain evidence="11">Exiguobacterium sp. 9Y</strain>
    </source>
</reference>
<dbReference type="PIRSF" id="PIRSF037677">
    <property type="entry name" value="DNA_mis_repair_Msh6"/>
    <property type="match status" value="1"/>
</dbReference>
<dbReference type="Gene3D" id="3.40.1170.10">
    <property type="entry name" value="DNA repair protein MutS, domain I"/>
    <property type="match status" value="1"/>
</dbReference>
<keyword evidence="4 7" id="KW-0067">ATP-binding</keyword>
<dbReference type="InterPro" id="IPR005748">
    <property type="entry name" value="DNA_mismatch_repair_MutS"/>
</dbReference>
<feature type="domain" description="DNA mismatch repair proteins mutS family" evidence="10">
    <location>
        <begin position="672"/>
        <end position="688"/>
    </location>
</feature>
<evidence type="ECO:0000256" key="8">
    <source>
        <dbReference type="NCBIfam" id="TIGR01070"/>
    </source>
</evidence>
<dbReference type="Pfam" id="PF05190">
    <property type="entry name" value="MutS_IV"/>
    <property type="match status" value="1"/>
</dbReference>
<evidence type="ECO:0000256" key="6">
    <source>
        <dbReference type="ARBA" id="ARBA00023204"/>
    </source>
</evidence>
<keyword evidence="2 7" id="KW-0547">Nucleotide-binding</keyword>
<keyword evidence="3 7" id="KW-0227">DNA damage</keyword>
<comment type="function">
    <text evidence="7">This protein is involved in the repair of mismatches in DNA. It is possible that it carries out the mismatch recognition step. This protein has a weak ATPase activity.</text>
</comment>
<dbReference type="EMBL" id="CABWKQ010000030">
    <property type="protein sequence ID" value="VWX37858.1"/>
    <property type="molecule type" value="Genomic_DNA"/>
</dbReference>
<dbReference type="GO" id="GO:0006298">
    <property type="term" value="P:mismatch repair"/>
    <property type="evidence" value="ECO:0007669"/>
    <property type="project" value="UniProtKB-UniRule"/>
</dbReference>
<dbReference type="SUPFAM" id="SSF48334">
    <property type="entry name" value="DNA repair protein MutS, domain III"/>
    <property type="match status" value="1"/>
</dbReference>
<dbReference type="Gene3D" id="3.30.420.110">
    <property type="entry name" value="MutS, connector domain"/>
    <property type="match status" value="1"/>
</dbReference>
<dbReference type="InterPro" id="IPR007861">
    <property type="entry name" value="DNA_mismatch_repair_MutS_clamp"/>
</dbReference>
<dbReference type="RefSeq" id="WP_159173769.1">
    <property type="nucleotide sequence ID" value="NZ_LR732312.1"/>
</dbReference>
<dbReference type="GO" id="GO:0005829">
    <property type="term" value="C:cytosol"/>
    <property type="evidence" value="ECO:0007669"/>
    <property type="project" value="TreeGrafter"/>
</dbReference>
<dbReference type="FunFam" id="3.40.1170.10:FF:000001">
    <property type="entry name" value="DNA mismatch repair protein MutS"/>
    <property type="match status" value="1"/>
</dbReference>
<dbReference type="SMART" id="SM00533">
    <property type="entry name" value="MUTSd"/>
    <property type="match status" value="1"/>
</dbReference>
<dbReference type="SMART" id="SM00534">
    <property type="entry name" value="MUTSac"/>
    <property type="match status" value="1"/>
</dbReference>
<evidence type="ECO:0000256" key="1">
    <source>
        <dbReference type="ARBA" id="ARBA00006271"/>
    </source>
</evidence>
<dbReference type="GO" id="GO:0003684">
    <property type="term" value="F:damaged DNA binding"/>
    <property type="evidence" value="ECO:0007669"/>
    <property type="project" value="UniProtKB-UniRule"/>
</dbReference>
<accession>A0A653IF18</accession>
<feature type="binding site" evidence="7">
    <location>
        <begin position="598"/>
        <end position="605"/>
    </location>
    <ligand>
        <name>ATP</name>
        <dbReference type="ChEBI" id="CHEBI:30616"/>
    </ligand>
</feature>
<evidence type="ECO:0000256" key="7">
    <source>
        <dbReference type="HAMAP-Rule" id="MF_00096"/>
    </source>
</evidence>
<dbReference type="Gene3D" id="1.10.1420.10">
    <property type="match status" value="2"/>
</dbReference>
<dbReference type="Proteomes" id="UP000439752">
    <property type="component" value="Unassembled WGS sequence"/>
</dbReference>
<sequence>MEAVHNTPMMKQYFSIKADYPDAFLFYRLGDFYELFFDDAKQVAHELELTLTAKNGKNAEHPIPMCGVPHHAANGYIEQLIERGYKVALCDQVEDPKLTKGLVKREVIQVITPGTLMSSLTEKENRYLVAIAEQEGRFGIARGDVSTGESALTSVTSLDAVIKELSIILPREIVVTNPEHTAALQSLRIPLTESTRRESHPHGDRAIDAAQADAFAVLYAYMHDTQKRALSHLQPALVYEATDFMQLEPNTVKNLELVRSARTGDKKGSLLGLLDITGTAMGGRMLKRWLEKPLLSEQTITERLDAVEELLAHYFERHQLKDTLKEVYDLERLVAKVGYGTASARDLVQLKTTLRLIPRIQAALEELLSQRLGQLALGLDPHDELTALLDAAFVEAPPISTKDGGMIRPGFNAELDELLTASKDGKTWLATLEASERQATGIKTLKIGYNRVFGYYIEVSRANAKLLPEGRYERKQTLANAERYITPELKEKEALILGAEEKSITMEYELFCGVRDQVKTHIESLQRVSRRIAELDVLVALAEIAETHDYVRPVTTNGRSVAIEDGRHPVIETVLPRGEYVANGIALDEAREMLLITGPNMSGKSTYMRQFALIALLHQIGSFVPAARAELPVFDQIFTRIGAADDLVSGQSTFMVEMVETQEALARATDRSLILLDEIGRGTSTYDGMALAQAIVEHIADSVGAKTLFSTHYHELTVLEETIAKLANVHVRAVEQNGRVVFLHEVRDGKADQSYGIHVARLADLPETLITRAEVLLSEFEQADQSVKPPADIPAPATKESVDQMSLFAEPDPVKETVATLDLINMTPLDALNTLYRLQAEARK</sequence>
<keyword evidence="5 7" id="KW-0238">DNA-binding</keyword>
<evidence type="ECO:0000256" key="2">
    <source>
        <dbReference type="ARBA" id="ARBA00022741"/>
    </source>
</evidence>
<dbReference type="InterPro" id="IPR000432">
    <property type="entry name" value="DNA_mismatch_repair_MutS_C"/>
</dbReference>
<dbReference type="GO" id="GO:0005524">
    <property type="term" value="F:ATP binding"/>
    <property type="evidence" value="ECO:0007669"/>
    <property type="project" value="UniProtKB-UniRule"/>
</dbReference>
<keyword evidence="6 7" id="KW-0234">DNA repair</keyword>
<organism evidence="11 12">
    <name type="scientific">Exiguobacterium oxidotolerans</name>
    <dbReference type="NCBI Taxonomy" id="223958"/>
    <lineage>
        <taxon>Bacteria</taxon>
        <taxon>Bacillati</taxon>
        <taxon>Bacillota</taxon>
        <taxon>Bacilli</taxon>
        <taxon>Bacillales</taxon>
        <taxon>Bacillales Family XII. Incertae Sedis</taxon>
        <taxon>Exiguobacterium</taxon>
    </lineage>
</organism>
<dbReference type="SUPFAM" id="SSF52540">
    <property type="entry name" value="P-loop containing nucleoside triphosphate hydrolases"/>
    <property type="match status" value="1"/>
</dbReference>
<evidence type="ECO:0000313" key="12">
    <source>
        <dbReference type="Proteomes" id="UP000439752"/>
    </source>
</evidence>
<evidence type="ECO:0000256" key="3">
    <source>
        <dbReference type="ARBA" id="ARBA00022763"/>
    </source>
</evidence>
<dbReference type="SUPFAM" id="SSF55271">
    <property type="entry name" value="DNA repair protein MutS, domain I"/>
    <property type="match status" value="1"/>
</dbReference>
<dbReference type="Pfam" id="PF05188">
    <property type="entry name" value="MutS_II"/>
    <property type="match status" value="1"/>
</dbReference>